<comment type="caution">
    <text evidence="1">The sequence shown here is derived from an EMBL/GenBank/DDBJ whole genome shotgun (WGS) entry which is preliminary data.</text>
</comment>
<name>A0A8J3WEK0_PLARO</name>
<dbReference type="Proteomes" id="UP000655044">
    <property type="component" value="Unassembled WGS sequence"/>
</dbReference>
<sequence>MPVRDAAIVADQLEQALAFGFTADQLTRAGWRYRYEANSSGSGQDVWHVQLPLTVADLRRKLQGIADLLEA</sequence>
<dbReference type="EMBL" id="BOOI01000046">
    <property type="protein sequence ID" value="GIH86480.1"/>
    <property type="molecule type" value="Genomic_DNA"/>
</dbReference>
<dbReference type="RefSeq" id="WP_189243050.1">
    <property type="nucleotide sequence ID" value="NZ_BMQP01000026.1"/>
</dbReference>
<accession>A0A8J3WEK0</accession>
<reference evidence="1" key="1">
    <citation type="submission" date="2021-01" db="EMBL/GenBank/DDBJ databases">
        <title>Whole genome shotgun sequence of Planobispora rosea NBRC 15558.</title>
        <authorList>
            <person name="Komaki H."/>
            <person name="Tamura T."/>
        </authorList>
    </citation>
    <scope>NUCLEOTIDE SEQUENCE</scope>
    <source>
        <strain evidence="1">NBRC 15558</strain>
    </source>
</reference>
<dbReference type="AlphaFoldDB" id="A0A8J3WEK0"/>
<keyword evidence="2" id="KW-1185">Reference proteome</keyword>
<organism evidence="1 2">
    <name type="scientific">Planobispora rosea</name>
    <dbReference type="NCBI Taxonomy" id="35762"/>
    <lineage>
        <taxon>Bacteria</taxon>
        <taxon>Bacillati</taxon>
        <taxon>Actinomycetota</taxon>
        <taxon>Actinomycetes</taxon>
        <taxon>Streptosporangiales</taxon>
        <taxon>Streptosporangiaceae</taxon>
        <taxon>Planobispora</taxon>
    </lineage>
</organism>
<protein>
    <submittedName>
        <fullName evidence="1">Uncharacterized protein</fullName>
    </submittedName>
</protein>
<evidence type="ECO:0000313" key="1">
    <source>
        <dbReference type="EMBL" id="GIH86480.1"/>
    </source>
</evidence>
<gene>
    <name evidence="1" type="ORF">Pro02_48880</name>
</gene>
<proteinExistence type="predicted"/>
<evidence type="ECO:0000313" key="2">
    <source>
        <dbReference type="Proteomes" id="UP000655044"/>
    </source>
</evidence>